<keyword evidence="4" id="KW-0931">ER-Golgi transport</keyword>
<protein>
    <submittedName>
        <fullName evidence="5">Beta-soluble NSF attachment protein</fullName>
    </submittedName>
</protein>
<dbReference type="EMBL" id="JBEUSY010000085">
    <property type="protein sequence ID" value="KAL1245556.1"/>
    <property type="molecule type" value="Genomic_DNA"/>
</dbReference>
<keyword evidence="2 4" id="KW-0813">Transport</keyword>
<accession>A0ABR3KY12</accession>
<name>A0ABR3KY12_TRISP</name>
<dbReference type="SUPFAM" id="SSF48452">
    <property type="entry name" value="TPR-like"/>
    <property type="match status" value="1"/>
</dbReference>
<comment type="caution">
    <text evidence="5">The sequence shown here is derived from an EMBL/GenBank/DDBJ whole genome shotgun (WGS) entry which is preliminary data.</text>
</comment>
<dbReference type="PANTHER" id="PTHR13768">
    <property type="entry name" value="SOLUBLE NSF ATTACHMENT PROTEIN SNAP"/>
    <property type="match status" value="1"/>
</dbReference>
<organism evidence="5 6">
    <name type="scientific">Trichinella spiralis</name>
    <name type="common">Trichina worm</name>
    <dbReference type="NCBI Taxonomy" id="6334"/>
    <lineage>
        <taxon>Eukaryota</taxon>
        <taxon>Metazoa</taxon>
        <taxon>Ecdysozoa</taxon>
        <taxon>Nematoda</taxon>
        <taxon>Enoplea</taxon>
        <taxon>Dorylaimia</taxon>
        <taxon>Trichinellida</taxon>
        <taxon>Trichinellidae</taxon>
        <taxon>Trichinella</taxon>
    </lineage>
</organism>
<evidence type="ECO:0000256" key="4">
    <source>
        <dbReference type="RuleBase" id="RU367013"/>
    </source>
</evidence>
<evidence type="ECO:0000256" key="2">
    <source>
        <dbReference type="ARBA" id="ARBA00022448"/>
    </source>
</evidence>
<sequence>MYLQIIILNSYSTKLLRQHNNKSIPMEDSESKAQKIMQEAEKKSRITSGFFGLFGGSKVDEACELYVKAGNLFKIAKKWTEAGDAFVRSAKLTLSRGDYKHEAATNYVDASNCYRKINPKQAIDCLLKAVEIYSEMGRFTMAAKYYMSVAELYESECNDPEKAMHHYEKAADYYKGEESKSSANKCMLKVAQFAAELEQYKKAADIFEEIGISYAENTLLKYSAKDYFFKAVLCHLCRDVLDAQHALNRCIDIFPSFQDSRECTLLKDALHAVEEHDAEEFTNAVKEYDKISRLDQWTTTLLLRNIHFARSSGYLQAHIWLFPILRCVVHRLLNVTQLSSESELKRRKYVISVSGSRNGRQGYAKEFGKFHRFVAHCGAVICFHMLESLALFKRYYNFAPVYVDRCCFTCHSVFILVFCR</sequence>
<comment type="similarity">
    <text evidence="1 4">Belongs to the SNAP family.</text>
</comment>
<reference evidence="5 6" key="1">
    <citation type="submission" date="2024-07" db="EMBL/GenBank/DDBJ databases">
        <title>Enhanced genomic and transcriptomic resources for Trichinella pseudospiralis and T. spiralis underpin the discovery of pronounced molecular differences between stages and species.</title>
        <authorList>
            <person name="Pasi K.K."/>
            <person name="La Rosa G."/>
            <person name="Gomez-Morales M.A."/>
            <person name="Tosini F."/>
            <person name="Sumanam S."/>
            <person name="Young N.D."/>
            <person name="Chang B.C."/>
            <person name="Robin G.B."/>
        </authorList>
    </citation>
    <scope>NUCLEOTIDE SEQUENCE [LARGE SCALE GENOMIC DNA]</scope>
    <source>
        <strain evidence="5">ISS534</strain>
    </source>
</reference>
<comment type="subcellular location">
    <subcellularLocation>
        <location evidence="4">Membrane</location>
        <topology evidence="4">Peripheral membrane protein</topology>
    </subcellularLocation>
</comment>
<keyword evidence="6" id="KW-1185">Reference proteome</keyword>
<proteinExistence type="inferred from homology"/>
<gene>
    <name evidence="5" type="ORF">TSPI_05319</name>
</gene>
<keyword evidence="3 4" id="KW-0653">Protein transport</keyword>
<comment type="function">
    <text evidence="4">Required for vesicular transport between the endoplasmic reticulum and the Golgi apparatus.</text>
</comment>
<evidence type="ECO:0000256" key="1">
    <source>
        <dbReference type="ARBA" id="ARBA00010050"/>
    </source>
</evidence>
<dbReference type="PANTHER" id="PTHR13768:SF8">
    <property type="entry name" value="ALPHA-SOLUBLE NSF ATTACHMENT PROTEIN"/>
    <property type="match status" value="1"/>
</dbReference>
<dbReference type="CDD" id="cd15832">
    <property type="entry name" value="SNAP"/>
    <property type="match status" value="1"/>
</dbReference>
<keyword evidence="4" id="KW-0472">Membrane</keyword>
<evidence type="ECO:0000313" key="6">
    <source>
        <dbReference type="Proteomes" id="UP001558632"/>
    </source>
</evidence>
<dbReference type="Pfam" id="PF14938">
    <property type="entry name" value="SNAP"/>
    <property type="match status" value="1"/>
</dbReference>
<evidence type="ECO:0000313" key="5">
    <source>
        <dbReference type="EMBL" id="KAL1245556.1"/>
    </source>
</evidence>
<dbReference type="Proteomes" id="UP001558632">
    <property type="component" value="Unassembled WGS sequence"/>
</dbReference>
<dbReference type="InterPro" id="IPR011990">
    <property type="entry name" value="TPR-like_helical_dom_sf"/>
</dbReference>
<dbReference type="Gene3D" id="1.25.40.10">
    <property type="entry name" value="Tetratricopeptide repeat domain"/>
    <property type="match status" value="1"/>
</dbReference>
<dbReference type="InterPro" id="IPR000744">
    <property type="entry name" value="NSF_attach"/>
</dbReference>
<evidence type="ECO:0000256" key="3">
    <source>
        <dbReference type="ARBA" id="ARBA00022927"/>
    </source>
</evidence>
<dbReference type="PRINTS" id="PR00448">
    <property type="entry name" value="NSFATTACHMNT"/>
</dbReference>